<gene>
    <name evidence="1" type="ORF">UFOPK3564_03273</name>
</gene>
<proteinExistence type="predicted"/>
<dbReference type="AlphaFoldDB" id="A0A6J7JT82"/>
<evidence type="ECO:0000313" key="1">
    <source>
        <dbReference type="EMBL" id="CAB4946830.1"/>
    </source>
</evidence>
<dbReference type="EMBL" id="CAFBMK010000298">
    <property type="protein sequence ID" value="CAB4946830.1"/>
    <property type="molecule type" value="Genomic_DNA"/>
</dbReference>
<reference evidence="1" key="1">
    <citation type="submission" date="2020-05" db="EMBL/GenBank/DDBJ databases">
        <authorList>
            <person name="Chiriac C."/>
            <person name="Salcher M."/>
            <person name="Ghai R."/>
            <person name="Kavagutti S V."/>
        </authorList>
    </citation>
    <scope>NUCLEOTIDE SEQUENCE</scope>
</reference>
<sequence>MVLPPTTFVSVAPRPFTMPSSPLRRMSWPVVEVTRPTVTVDGVLMKIWPPALTLSAPAVSSTTALRFWIRRWLTTLNGFPASLADWNTTRLRPTSAAIGARLFASRLPVSRTRKALSALATT</sequence>
<organism evidence="1">
    <name type="scientific">freshwater metagenome</name>
    <dbReference type="NCBI Taxonomy" id="449393"/>
    <lineage>
        <taxon>unclassified sequences</taxon>
        <taxon>metagenomes</taxon>
        <taxon>ecological metagenomes</taxon>
    </lineage>
</organism>
<name>A0A6J7JT82_9ZZZZ</name>
<protein>
    <submittedName>
        <fullName evidence="1">Unannotated protein</fullName>
    </submittedName>
</protein>
<accession>A0A6J7JT82</accession>